<proteinExistence type="predicted"/>
<gene>
    <name evidence="1" type="ORF">Vadar_016495</name>
</gene>
<dbReference type="Proteomes" id="UP000828048">
    <property type="component" value="Chromosome 2"/>
</dbReference>
<accession>A0ACB7X148</accession>
<dbReference type="EMBL" id="CM037152">
    <property type="protein sequence ID" value="KAH7834481.1"/>
    <property type="molecule type" value="Genomic_DNA"/>
</dbReference>
<organism evidence="1 2">
    <name type="scientific">Vaccinium darrowii</name>
    <dbReference type="NCBI Taxonomy" id="229202"/>
    <lineage>
        <taxon>Eukaryota</taxon>
        <taxon>Viridiplantae</taxon>
        <taxon>Streptophyta</taxon>
        <taxon>Embryophyta</taxon>
        <taxon>Tracheophyta</taxon>
        <taxon>Spermatophyta</taxon>
        <taxon>Magnoliopsida</taxon>
        <taxon>eudicotyledons</taxon>
        <taxon>Gunneridae</taxon>
        <taxon>Pentapetalae</taxon>
        <taxon>asterids</taxon>
        <taxon>Ericales</taxon>
        <taxon>Ericaceae</taxon>
        <taxon>Vaccinioideae</taxon>
        <taxon>Vaccinieae</taxon>
        <taxon>Vaccinium</taxon>
    </lineage>
</organism>
<evidence type="ECO:0000313" key="2">
    <source>
        <dbReference type="Proteomes" id="UP000828048"/>
    </source>
</evidence>
<sequence>MAVDISTYRYFNAAFLEHFCDYTSSDTYQANRDTILSSLSARTNKYGFYSSSHGKDPDTVYAMVLCRADAKLDFCRECINNATATLRHCPDNTAPSGWVDFDRNDKEGIVWYDDCTVRYSSKPMEGIIARDPRIFRRDPKRNVTSIYVEQFKNLLRNQLRKLQDQAAGGGTRRKFASGNAPGPDNYTIYALTQCTPDLSPKDCSDCLQSTIDNYPLCCDNSTGGRVLAPSCNFRYEIGPFFGEIPAEEGSNRTRTRTIVIIGASITTIVIVLIVSISVLLRKKKQGKPRNYVELDETQGSTRRIVGTPGYMAPEYMLFGQFSVKSDVFSYGVLLLEILSGQKNNCFRTAQNVEDLISYAWKSWRNGTASNLIDPTLRANSSSTGEIMRYIHIGLLCVQENVAERPTMGSVVVMLSSSSLTLSVPSEPGFFLHSNNSEVPWVNSDSTGANESTQSVNEVSITELDPR</sequence>
<reference evidence="1 2" key="1">
    <citation type="journal article" date="2021" name="Hortic Res">
        <title>High-quality reference genome and annotation aids understanding of berry development for evergreen blueberry (Vaccinium darrowii).</title>
        <authorList>
            <person name="Yu J."/>
            <person name="Hulse-Kemp A.M."/>
            <person name="Babiker E."/>
            <person name="Staton M."/>
        </authorList>
    </citation>
    <scope>NUCLEOTIDE SEQUENCE [LARGE SCALE GENOMIC DNA]</scope>
    <source>
        <strain evidence="2">cv. NJ 8807/NJ 8810</strain>
        <tissue evidence="1">Young leaf</tissue>
    </source>
</reference>
<keyword evidence="2" id="KW-1185">Reference proteome</keyword>
<protein>
    <submittedName>
        <fullName evidence="1">Uncharacterized protein</fullName>
    </submittedName>
</protein>
<comment type="caution">
    <text evidence="1">The sequence shown here is derived from an EMBL/GenBank/DDBJ whole genome shotgun (WGS) entry which is preliminary data.</text>
</comment>
<evidence type="ECO:0000313" key="1">
    <source>
        <dbReference type="EMBL" id="KAH7834481.1"/>
    </source>
</evidence>
<name>A0ACB7X148_9ERIC</name>